<evidence type="ECO:0000313" key="3">
    <source>
        <dbReference type="Proteomes" id="UP001232117"/>
    </source>
</evidence>
<keyword evidence="3" id="KW-1185">Reference proteome</keyword>
<feature type="region of interest" description="Disordered" evidence="1">
    <location>
        <begin position="1"/>
        <end position="45"/>
    </location>
</feature>
<evidence type="ECO:0000313" key="2">
    <source>
        <dbReference type="EMBL" id="WGK93795.1"/>
    </source>
</evidence>
<dbReference type="Proteomes" id="UP001232117">
    <property type="component" value="Chromosome"/>
</dbReference>
<organism evidence="2 3">
    <name type="scientific">Flavobacterium keumense</name>
    <dbReference type="NCBI Taxonomy" id="1306518"/>
    <lineage>
        <taxon>Bacteria</taxon>
        <taxon>Pseudomonadati</taxon>
        <taxon>Bacteroidota</taxon>
        <taxon>Flavobacteriia</taxon>
        <taxon>Flavobacteriales</taxon>
        <taxon>Flavobacteriaceae</taxon>
        <taxon>Flavobacterium</taxon>
    </lineage>
</organism>
<feature type="region of interest" description="Disordered" evidence="1">
    <location>
        <begin position="176"/>
        <end position="198"/>
    </location>
</feature>
<dbReference type="EMBL" id="CP092332">
    <property type="protein sequence ID" value="WGK93795.1"/>
    <property type="molecule type" value="Genomic_DNA"/>
</dbReference>
<dbReference type="RefSeq" id="WP_264533476.1">
    <property type="nucleotide sequence ID" value="NZ_CP092332.1"/>
</dbReference>
<gene>
    <name evidence="2" type="ORF">MG292_06740</name>
</gene>
<proteinExistence type="predicted"/>
<sequence length="359" mass="41208">MESNLNKETIEDQDQNPNADLQDQNNIENNENKDTDLNNDPVDNSELALAYLRENGIEVSSIEDLKKQPEKVVEKVEVNPYEDLLDDDDKAYLNFKKETGRSRKEFEALNYDLDNLPKIDLAREKVRKETGLNFSDEEVDEYISESLGIDLEDMSVSDKIKLASFTKSILDEKKAEQEKYRKPVEAAQPESKEENTEQEWVKLDNGAVMLKSEYEKLTNTRQQEILKAKESVNSVTDSDFKITIDDKGTQKELNFTYEYSEEDRQSMVSLVSDIDGVIQSRYGSENGFNHKNFAEDMQWSDPKFREKAIASLLHKAIADRTEGLLKERGNVNFSQDPLQKQTKEGVKMVSVIDAIKGNY</sequence>
<reference evidence="2 3" key="1">
    <citation type="submission" date="2023-06" db="EMBL/GenBank/DDBJ databases">
        <title>Complete Genome Sequence of Flavobacterium keumense K3R-10.</title>
        <authorList>
            <person name="Jeong H."/>
            <person name="Jhang S.Y."/>
            <person name="Kim J.N."/>
        </authorList>
    </citation>
    <scope>NUCLEOTIDE SEQUENCE [LARGE SCALE GENOMIC DNA]</scope>
    <source>
        <strain evidence="2 3">K3R-10</strain>
    </source>
</reference>
<accession>A0ABY8N2B8</accession>
<protein>
    <submittedName>
        <fullName evidence="2">Uncharacterized protein</fullName>
    </submittedName>
</protein>
<name>A0ABY8N2B8_9FLAO</name>
<evidence type="ECO:0000256" key="1">
    <source>
        <dbReference type="SAM" id="MobiDB-lite"/>
    </source>
</evidence>
<feature type="compositionally biased region" description="Polar residues" evidence="1">
    <location>
        <begin position="15"/>
        <end position="29"/>
    </location>
</feature>